<sequence length="242" mass="27585">MRASLVRGGVHAARSVEHLRLFSASHAALDVRKVPEHEYQVRVGAAIRHLRATLPQFMERALVDREENGASDALAPYLSTYALMARARASRIYHPDMHFRFCPPLPQLPESLPGKPPFKPAFSLRGRQVYLMSAKWLRWTLRTLFTETHIRIEQLSLLPNRASAVAVDAAPGRPVPRDELLVRIRFRGASRVSGTLRDYSMVFRYRFDRMSGMICEHYVDQMMPIPGSRMWQALPRLGRGGV</sequence>
<evidence type="ECO:0000313" key="2">
    <source>
        <dbReference type="Proteomes" id="UP001214603"/>
    </source>
</evidence>
<reference evidence="1" key="1">
    <citation type="submission" date="2023-03" db="EMBL/GenBank/DDBJ databases">
        <title>Mating type loci evolution in Malassezia.</title>
        <authorList>
            <person name="Coelho M.A."/>
        </authorList>
    </citation>
    <scope>NUCLEOTIDE SEQUENCE</scope>
    <source>
        <strain evidence="1">CBS 7876</strain>
    </source>
</reference>
<proteinExistence type="predicted"/>
<evidence type="ECO:0000313" key="1">
    <source>
        <dbReference type="EMBL" id="WFD02320.1"/>
    </source>
</evidence>
<accession>A0AAF0DZN2</accession>
<dbReference type="EMBL" id="CP119934">
    <property type="protein sequence ID" value="WFD02320.1"/>
    <property type="molecule type" value="Genomic_DNA"/>
</dbReference>
<name>A0AAF0DZN2_9BASI</name>
<dbReference type="AlphaFoldDB" id="A0AAF0DZN2"/>
<dbReference type="Proteomes" id="UP001214603">
    <property type="component" value="Chromosome 1"/>
</dbReference>
<gene>
    <name evidence="1" type="ORF">MOBT1_001002</name>
</gene>
<organism evidence="1 2">
    <name type="scientific">Malassezia obtusa</name>
    <dbReference type="NCBI Taxonomy" id="76774"/>
    <lineage>
        <taxon>Eukaryota</taxon>
        <taxon>Fungi</taxon>
        <taxon>Dikarya</taxon>
        <taxon>Basidiomycota</taxon>
        <taxon>Ustilaginomycotina</taxon>
        <taxon>Malasseziomycetes</taxon>
        <taxon>Malasseziales</taxon>
        <taxon>Malasseziaceae</taxon>
        <taxon>Malassezia</taxon>
    </lineage>
</organism>
<keyword evidence="2" id="KW-1185">Reference proteome</keyword>
<protein>
    <submittedName>
        <fullName evidence="1">Uncharacterized protein</fullName>
    </submittedName>
</protein>